<evidence type="ECO:0000256" key="2">
    <source>
        <dbReference type="ARBA" id="ARBA00022803"/>
    </source>
</evidence>
<dbReference type="InterPro" id="IPR051685">
    <property type="entry name" value="Ycf3/AcsC/BcsC/TPR_MFPF"/>
</dbReference>
<evidence type="ECO:0000256" key="1">
    <source>
        <dbReference type="ARBA" id="ARBA00022737"/>
    </source>
</evidence>
<sequence>MSNDETKEPKEQNNPTDTHATVSQKSIVVARAKRTTHNHSDHNAPTILISGSMPSPTSLDLSDASLDEKVIEEMKLGHSEEDSNIQGSDSMAPISLSIAKMKQLAEDAFAKGDLKTSLHMWQMLLPYAEGMPHLYVAYAVLLCFEFKRYEEAETYLLKALQSNPQNIAMRRHLANVYMEWHKYDQAVQQFDQIISIYNDHTISHYNGK</sequence>
<dbReference type="Pfam" id="PF14559">
    <property type="entry name" value="TPR_19"/>
    <property type="match status" value="1"/>
</dbReference>
<dbReference type="Gene3D" id="1.25.40.10">
    <property type="entry name" value="Tetratricopeptide repeat domain"/>
    <property type="match status" value="1"/>
</dbReference>
<dbReference type="InterPro" id="IPR011990">
    <property type="entry name" value="TPR-like_helical_dom_sf"/>
</dbReference>
<feature type="repeat" description="TPR" evidence="3">
    <location>
        <begin position="167"/>
        <end position="200"/>
    </location>
</feature>
<accession>X6MMK3</accession>
<dbReference type="EMBL" id="ASPP01020100">
    <property type="protein sequence ID" value="ETO14310.1"/>
    <property type="molecule type" value="Genomic_DNA"/>
</dbReference>
<feature type="compositionally biased region" description="Basic and acidic residues" evidence="4">
    <location>
        <begin position="1"/>
        <end position="11"/>
    </location>
</feature>
<protein>
    <submittedName>
        <fullName evidence="5">Uncharacterized protein</fullName>
    </submittedName>
</protein>
<keyword evidence="2 3" id="KW-0802">TPR repeat</keyword>
<organism evidence="5 6">
    <name type="scientific">Reticulomyxa filosa</name>
    <dbReference type="NCBI Taxonomy" id="46433"/>
    <lineage>
        <taxon>Eukaryota</taxon>
        <taxon>Sar</taxon>
        <taxon>Rhizaria</taxon>
        <taxon>Retaria</taxon>
        <taxon>Foraminifera</taxon>
        <taxon>Monothalamids</taxon>
        <taxon>Reticulomyxidae</taxon>
        <taxon>Reticulomyxa</taxon>
    </lineage>
</organism>
<keyword evidence="6" id="KW-1185">Reference proteome</keyword>
<feature type="region of interest" description="Disordered" evidence="4">
    <location>
        <begin position="1"/>
        <end position="53"/>
    </location>
</feature>
<dbReference type="AlphaFoldDB" id="X6MMK3"/>
<feature type="compositionally biased region" description="Polar residues" evidence="4">
    <location>
        <begin position="12"/>
        <end position="26"/>
    </location>
</feature>
<name>X6MMK3_RETFI</name>
<dbReference type="PANTHER" id="PTHR44943">
    <property type="entry name" value="CELLULOSE SYNTHASE OPERON PROTEIN C"/>
    <property type="match status" value="1"/>
</dbReference>
<dbReference type="SUPFAM" id="SSF48452">
    <property type="entry name" value="TPR-like"/>
    <property type="match status" value="1"/>
</dbReference>
<keyword evidence="1" id="KW-0677">Repeat</keyword>
<gene>
    <name evidence="5" type="ORF">RFI_23057</name>
</gene>
<comment type="caution">
    <text evidence="5">The sequence shown here is derived from an EMBL/GenBank/DDBJ whole genome shotgun (WGS) entry which is preliminary data.</text>
</comment>
<dbReference type="PANTHER" id="PTHR44943:SF8">
    <property type="entry name" value="TPR REPEAT-CONTAINING PROTEIN MJ0263"/>
    <property type="match status" value="1"/>
</dbReference>
<evidence type="ECO:0000256" key="3">
    <source>
        <dbReference type="PROSITE-ProRule" id="PRU00339"/>
    </source>
</evidence>
<evidence type="ECO:0000256" key="4">
    <source>
        <dbReference type="SAM" id="MobiDB-lite"/>
    </source>
</evidence>
<feature type="non-terminal residue" evidence="5">
    <location>
        <position position="208"/>
    </location>
</feature>
<evidence type="ECO:0000313" key="5">
    <source>
        <dbReference type="EMBL" id="ETO14310.1"/>
    </source>
</evidence>
<evidence type="ECO:0000313" key="6">
    <source>
        <dbReference type="Proteomes" id="UP000023152"/>
    </source>
</evidence>
<dbReference type="InterPro" id="IPR019734">
    <property type="entry name" value="TPR_rpt"/>
</dbReference>
<dbReference type="SMART" id="SM00028">
    <property type="entry name" value="TPR"/>
    <property type="match status" value="2"/>
</dbReference>
<reference evidence="5 6" key="1">
    <citation type="journal article" date="2013" name="Curr. Biol.">
        <title>The Genome of the Foraminiferan Reticulomyxa filosa.</title>
        <authorList>
            <person name="Glockner G."/>
            <person name="Hulsmann N."/>
            <person name="Schleicher M."/>
            <person name="Noegel A.A."/>
            <person name="Eichinger L."/>
            <person name="Gallinger C."/>
            <person name="Pawlowski J."/>
            <person name="Sierra R."/>
            <person name="Euteneuer U."/>
            <person name="Pillet L."/>
            <person name="Moustafa A."/>
            <person name="Platzer M."/>
            <person name="Groth M."/>
            <person name="Szafranski K."/>
            <person name="Schliwa M."/>
        </authorList>
    </citation>
    <scope>NUCLEOTIDE SEQUENCE [LARGE SCALE GENOMIC DNA]</scope>
</reference>
<dbReference type="Proteomes" id="UP000023152">
    <property type="component" value="Unassembled WGS sequence"/>
</dbReference>
<proteinExistence type="predicted"/>
<dbReference type="PROSITE" id="PS50005">
    <property type="entry name" value="TPR"/>
    <property type="match status" value="1"/>
</dbReference>